<evidence type="ECO:0000256" key="1">
    <source>
        <dbReference type="ARBA" id="ARBA00022491"/>
    </source>
</evidence>
<dbReference type="FunFam" id="1.10.10.10:FF:000049">
    <property type="entry name" value="Heat-inducible transcription repressor HrcA"/>
    <property type="match status" value="1"/>
</dbReference>
<dbReference type="Proteomes" id="UP000214588">
    <property type="component" value="Unassembled WGS sequence"/>
</dbReference>
<dbReference type="InterPro" id="IPR036388">
    <property type="entry name" value="WH-like_DNA-bd_sf"/>
</dbReference>
<comment type="similarity">
    <text evidence="6">Belongs to the HrcA family.</text>
</comment>
<dbReference type="SUPFAM" id="SSF46785">
    <property type="entry name" value="Winged helix' DNA-binding domain"/>
    <property type="match status" value="1"/>
</dbReference>
<keyword evidence="4 6" id="KW-0804">Transcription</keyword>
<evidence type="ECO:0000259" key="7">
    <source>
        <dbReference type="Pfam" id="PF01628"/>
    </source>
</evidence>
<dbReference type="EMBL" id="NIQC01000026">
    <property type="protein sequence ID" value="OWZ83127.1"/>
    <property type="molecule type" value="Genomic_DNA"/>
</dbReference>
<dbReference type="HAMAP" id="MF_00081">
    <property type="entry name" value="HrcA"/>
    <property type="match status" value="1"/>
</dbReference>
<evidence type="ECO:0000313" key="8">
    <source>
        <dbReference type="EMBL" id="OWZ83127.1"/>
    </source>
</evidence>
<dbReference type="PIRSF" id="PIRSF005485">
    <property type="entry name" value="HrcA"/>
    <property type="match status" value="1"/>
</dbReference>
<keyword evidence="9" id="KW-1185">Reference proteome</keyword>
<dbReference type="Gene3D" id="1.10.10.10">
    <property type="entry name" value="Winged helix-like DNA-binding domain superfamily/Winged helix DNA-binding domain"/>
    <property type="match status" value="1"/>
</dbReference>
<keyword evidence="1 6" id="KW-0678">Repressor</keyword>
<name>A0A226BYD0_9FIRM</name>
<dbReference type="Pfam" id="PF01628">
    <property type="entry name" value="HrcA"/>
    <property type="match status" value="1"/>
</dbReference>
<proteinExistence type="inferred from homology"/>
<comment type="function">
    <text evidence="5 6">Negative regulator of class I heat shock genes (grpE-dnaK-dnaJ and groELS operons). Prevents heat-shock induction of these operons.</text>
</comment>
<dbReference type="InterPro" id="IPR029016">
    <property type="entry name" value="GAF-like_dom_sf"/>
</dbReference>
<dbReference type="InterPro" id="IPR021153">
    <property type="entry name" value="HrcA_C"/>
</dbReference>
<dbReference type="InterPro" id="IPR002571">
    <property type="entry name" value="HrcA"/>
</dbReference>
<dbReference type="SUPFAM" id="SSF55781">
    <property type="entry name" value="GAF domain-like"/>
    <property type="match status" value="1"/>
</dbReference>
<keyword evidence="2 6" id="KW-0805">Transcription regulation</keyword>
<dbReference type="PANTHER" id="PTHR34824">
    <property type="entry name" value="HEAT-INDUCIBLE TRANSCRIPTION REPRESSOR HRCA"/>
    <property type="match status" value="1"/>
</dbReference>
<dbReference type="NCBIfam" id="TIGR00331">
    <property type="entry name" value="hrcA"/>
    <property type="match status" value="1"/>
</dbReference>
<dbReference type="OrthoDB" id="9783139at2"/>
<gene>
    <name evidence="6" type="primary">hrcA</name>
    <name evidence="8" type="ORF">CDO51_10175</name>
</gene>
<evidence type="ECO:0000256" key="2">
    <source>
        <dbReference type="ARBA" id="ARBA00023015"/>
    </source>
</evidence>
<dbReference type="AlphaFoldDB" id="A0A226BYD0"/>
<evidence type="ECO:0000256" key="6">
    <source>
        <dbReference type="HAMAP-Rule" id="MF_00081"/>
    </source>
</evidence>
<evidence type="ECO:0000256" key="4">
    <source>
        <dbReference type="ARBA" id="ARBA00023163"/>
    </source>
</evidence>
<sequence>MGLTQRKKTILKTIISDYIKRAEPLGSRTLTRRYKFNVSPATIRNEMADLEEMGFLAQPHTSAGRIPSERGYRFFVDDLISSGLLNPKQNFLEEKMNDNKIFEMDEIVQLTARYLAEMTDYTSLVLGPQTNRSSFRKLQLFPINKNKVLLVLTTDTGILESRPVYISGNLSLEEMKRIADYLNERLYGLTIDDITPTLLRELRSDLIQEMALLEEALFTLAESFKQGANKVALGGTTNILNQPEFSDLQKVKELLSFFEDEDLLVKLLSESDGIVVRIGKENPLDAVKDCSIITASYELNNKPLGTIGVLGPTRMDYSRVIAIVAQIAKELTSTLGESDNYRGVGDKL</sequence>
<reference evidence="8 9" key="1">
    <citation type="submission" date="2017-06" db="EMBL/GenBank/DDBJ databases">
        <title>Draft Genome Sequence of Natranaerobius trueperi halophilic, alkalithermophilic bacteria from soda lakes.</title>
        <authorList>
            <person name="Zhao B."/>
        </authorList>
    </citation>
    <scope>NUCLEOTIDE SEQUENCE [LARGE SCALE GENOMIC DNA]</scope>
    <source>
        <strain evidence="8 9">DSM 18760</strain>
    </source>
</reference>
<dbReference type="Gene3D" id="3.30.390.60">
    <property type="entry name" value="Heat-inducible transcription repressor hrca homolog, domain 3"/>
    <property type="match status" value="1"/>
</dbReference>
<accession>A0A226BYD0</accession>
<feature type="domain" description="Heat-inducible transcription repressor HrcA C-terminal" evidence="7">
    <location>
        <begin position="105"/>
        <end position="321"/>
    </location>
</feature>
<keyword evidence="3 6" id="KW-0346">Stress response</keyword>
<organism evidence="8 9">
    <name type="scientific">Natranaerobius trueperi</name>
    <dbReference type="NCBI Taxonomy" id="759412"/>
    <lineage>
        <taxon>Bacteria</taxon>
        <taxon>Bacillati</taxon>
        <taxon>Bacillota</taxon>
        <taxon>Clostridia</taxon>
        <taxon>Natranaerobiales</taxon>
        <taxon>Natranaerobiaceae</taxon>
        <taxon>Natranaerobius</taxon>
    </lineage>
</organism>
<evidence type="ECO:0000256" key="3">
    <source>
        <dbReference type="ARBA" id="ARBA00023016"/>
    </source>
</evidence>
<protein>
    <recommendedName>
        <fullName evidence="6">Heat-inducible transcription repressor HrcA</fullName>
    </recommendedName>
</protein>
<dbReference type="RefSeq" id="WP_089024161.1">
    <property type="nucleotide sequence ID" value="NZ_NIQC01000026.1"/>
</dbReference>
<dbReference type="PANTHER" id="PTHR34824:SF1">
    <property type="entry name" value="HEAT-INDUCIBLE TRANSCRIPTION REPRESSOR HRCA"/>
    <property type="match status" value="1"/>
</dbReference>
<dbReference type="Gene3D" id="3.30.450.40">
    <property type="match status" value="1"/>
</dbReference>
<dbReference type="GO" id="GO:0045892">
    <property type="term" value="P:negative regulation of DNA-templated transcription"/>
    <property type="evidence" value="ECO:0007669"/>
    <property type="project" value="UniProtKB-UniRule"/>
</dbReference>
<dbReference type="InterPro" id="IPR036390">
    <property type="entry name" value="WH_DNA-bd_sf"/>
</dbReference>
<comment type="caution">
    <text evidence="8">The sequence shown here is derived from an EMBL/GenBank/DDBJ whole genome shotgun (WGS) entry which is preliminary data.</text>
</comment>
<evidence type="ECO:0000256" key="5">
    <source>
        <dbReference type="ARBA" id="ARBA00055319"/>
    </source>
</evidence>
<evidence type="ECO:0000313" key="9">
    <source>
        <dbReference type="Proteomes" id="UP000214588"/>
    </source>
</evidence>
<dbReference type="InterPro" id="IPR023120">
    <property type="entry name" value="WHTH_transcript_rep_HrcA_IDD"/>
</dbReference>
<dbReference type="GO" id="GO:0003677">
    <property type="term" value="F:DNA binding"/>
    <property type="evidence" value="ECO:0007669"/>
    <property type="project" value="InterPro"/>
</dbReference>